<evidence type="ECO:0000256" key="1">
    <source>
        <dbReference type="ARBA" id="ARBA00022801"/>
    </source>
</evidence>
<reference evidence="3 4" key="1">
    <citation type="journal article" date="2018" name="BMC Genomics">
        <title>Genomic evidence for intraspecific hybridization in a clonal and extremely halotolerant yeast.</title>
        <authorList>
            <person name="Gostincar C."/>
            <person name="Stajich J.E."/>
            <person name="Zupancic J."/>
            <person name="Zalar P."/>
            <person name="Gunde-Cimerman N."/>
        </authorList>
    </citation>
    <scope>NUCLEOTIDE SEQUENCE [LARGE SCALE GENOMIC DNA]</scope>
    <source>
        <strain evidence="3 4">EXF-120</strain>
    </source>
</reference>
<comment type="caution">
    <text evidence="3">The sequence shown here is derived from an EMBL/GenBank/DDBJ whole genome shotgun (WGS) entry which is preliminary data.</text>
</comment>
<proteinExistence type="predicted"/>
<dbReference type="InterPro" id="IPR029058">
    <property type="entry name" value="AB_hydrolase_fold"/>
</dbReference>
<gene>
    <name evidence="3" type="ORF">D0859_00528</name>
</gene>
<keyword evidence="1" id="KW-0378">Hydrolase</keyword>
<evidence type="ECO:0000259" key="2">
    <source>
        <dbReference type="Pfam" id="PF20434"/>
    </source>
</evidence>
<dbReference type="SUPFAM" id="SSF54285">
    <property type="entry name" value="MoaD/ThiS"/>
    <property type="match status" value="1"/>
</dbReference>
<dbReference type="InterPro" id="IPR050300">
    <property type="entry name" value="GDXG_lipolytic_enzyme"/>
</dbReference>
<dbReference type="PANTHER" id="PTHR48081:SF3">
    <property type="entry name" value="ALPHA_BETA HYDROLASE FOLD-3 DOMAIN-CONTAINING PROTEIN"/>
    <property type="match status" value="1"/>
</dbReference>
<dbReference type="InterPro" id="IPR012675">
    <property type="entry name" value="Beta-grasp_dom_sf"/>
</dbReference>
<evidence type="ECO:0000313" key="4">
    <source>
        <dbReference type="Proteomes" id="UP000281677"/>
    </source>
</evidence>
<accession>A0A3M7JC05</accession>
<dbReference type="EMBL" id="QWIT01000007">
    <property type="protein sequence ID" value="RMZ35313.1"/>
    <property type="molecule type" value="Genomic_DNA"/>
</dbReference>
<dbReference type="InterPro" id="IPR016155">
    <property type="entry name" value="Mopterin_synth/thiamin_S_b"/>
</dbReference>
<organism evidence="3 4">
    <name type="scientific">Hortaea werneckii</name>
    <name type="common">Black yeast</name>
    <name type="synonym">Cladosporium werneckii</name>
    <dbReference type="NCBI Taxonomy" id="91943"/>
    <lineage>
        <taxon>Eukaryota</taxon>
        <taxon>Fungi</taxon>
        <taxon>Dikarya</taxon>
        <taxon>Ascomycota</taxon>
        <taxon>Pezizomycotina</taxon>
        <taxon>Dothideomycetes</taxon>
        <taxon>Dothideomycetidae</taxon>
        <taxon>Mycosphaerellales</taxon>
        <taxon>Teratosphaeriaceae</taxon>
        <taxon>Hortaea</taxon>
    </lineage>
</organism>
<dbReference type="CDD" id="cd00754">
    <property type="entry name" value="Ubl_MoaD"/>
    <property type="match status" value="1"/>
</dbReference>
<dbReference type="Pfam" id="PF20434">
    <property type="entry name" value="BD-FAE"/>
    <property type="match status" value="1"/>
</dbReference>
<dbReference type="InterPro" id="IPR049492">
    <property type="entry name" value="BD-FAE-like_dom"/>
</dbReference>
<name>A0A3M7JC05_HORWE</name>
<evidence type="ECO:0000313" key="3">
    <source>
        <dbReference type="EMBL" id="RMZ35313.1"/>
    </source>
</evidence>
<dbReference type="SUPFAM" id="SSF53474">
    <property type="entry name" value="alpha/beta-Hydrolases"/>
    <property type="match status" value="1"/>
</dbReference>
<protein>
    <recommendedName>
        <fullName evidence="2">BD-FAE-like domain-containing protein</fullName>
    </recommendedName>
</protein>
<dbReference type="GO" id="GO:0016787">
    <property type="term" value="F:hydrolase activity"/>
    <property type="evidence" value="ECO:0007669"/>
    <property type="project" value="UniProtKB-KW"/>
</dbReference>
<dbReference type="Proteomes" id="UP000281677">
    <property type="component" value="Unassembled WGS sequence"/>
</dbReference>
<dbReference type="AlphaFoldDB" id="A0A3M7JC05"/>
<dbReference type="Gene3D" id="3.10.20.30">
    <property type="match status" value="1"/>
</dbReference>
<dbReference type="PANTHER" id="PTHR48081">
    <property type="entry name" value="AB HYDROLASE SUPERFAMILY PROTEIN C4A8.06C"/>
    <property type="match status" value="1"/>
</dbReference>
<dbReference type="VEuPathDB" id="FungiDB:BTJ68_03878"/>
<sequence>MSAPEAPQGQFTLLYFASATSYTRKQHDFLPAPLPIFELHDRLEMLYPGIVEKVLRSCAVTVNLDYVDLEEEASKGEKGLVIQPGDEVAIIPPPLDSYIERTSAGTIWRRVAMTAPTTIVYKTVGDVEIPFDLYLPKDAKNVPVLLWFHGGGLLQSKRTNVSPHMVKAVDKYKIAVISADYRLAPQVGVADIFEDVQDCITFIRHPDGLLKYIDSTAIDAQRMAVCGSSAGGYLAFLAGLYVEPKPKVILPIYPITDPLGTFFTTSQPHPLGGGRTDHATVESFLDPNGEVVTSNEKNSDREQMYFYMMQEANLAELLRIKPGDDTYRIAKQIYRRRLPPAYCIHGDADRAVGVEQCDEVVGIMYGLNMDVKYERLHGLDHLFDRDAAFELERMYEYMMKHV</sequence>
<dbReference type="Gene3D" id="3.40.50.1820">
    <property type="entry name" value="alpha/beta hydrolase"/>
    <property type="match status" value="1"/>
</dbReference>
<dbReference type="OrthoDB" id="19653at2759"/>
<feature type="domain" description="BD-FAE-like" evidence="2">
    <location>
        <begin position="132"/>
        <end position="359"/>
    </location>
</feature>